<dbReference type="Gene3D" id="1.10.4160.10">
    <property type="entry name" value="Hydantoin permease"/>
    <property type="match status" value="1"/>
</dbReference>
<feature type="transmembrane region" description="Helical" evidence="8">
    <location>
        <begin position="368"/>
        <end position="389"/>
    </location>
</feature>
<dbReference type="InterPro" id="IPR001248">
    <property type="entry name" value="Pur-cyt_permease"/>
</dbReference>
<dbReference type="PANTHER" id="PTHR31806:SF1">
    <property type="entry name" value="PURINE-CYTOSINE PERMEASE FCY2-RELATED"/>
    <property type="match status" value="1"/>
</dbReference>
<feature type="transmembrane region" description="Helical" evidence="8">
    <location>
        <begin position="248"/>
        <end position="275"/>
    </location>
</feature>
<dbReference type="AlphaFoldDB" id="A0A2I1KRL3"/>
<feature type="transmembrane region" description="Helical" evidence="8">
    <location>
        <begin position="38"/>
        <end position="59"/>
    </location>
</feature>
<feature type="transmembrane region" description="Helical" evidence="8">
    <location>
        <begin position="149"/>
        <end position="171"/>
    </location>
</feature>
<dbReference type="InterPro" id="IPR026030">
    <property type="entry name" value="Pur-cyt_permease_Fcy2/21/22"/>
</dbReference>
<dbReference type="PANTHER" id="PTHR31806">
    <property type="entry name" value="PURINE-CYTOSINE PERMEASE FCY2-RELATED"/>
    <property type="match status" value="1"/>
</dbReference>
<evidence type="ECO:0000256" key="7">
    <source>
        <dbReference type="PIRNR" id="PIRNR002744"/>
    </source>
</evidence>
<accession>A0A2I1KRL3</accession>
<evidence type="ECO:0000256" key="3">
    <source>
        <dbReference type="ARBA" id="ARBA00022448"/>
    </source>
</evidence>
<comment type="caution">
    <text evidence="9">The sequence shown here is derived from an EMBL/GenBank/DDBJ whole genome shotgun (WGS) entry which is preliminary data.</text>
</comment>
<dbReference type="Proteomes" id="UP000234778">
    <property type="component" value="Unassembled WGS sequence"/>
</dbReference>
<dbReference type="GO" id="GO:0022857">
    <property type="term" value="F:transmembrane transporter activity"/>
    <property type="evidence" value="ECO:0007669"/>
    <property type="project" value="InterPro"/>
</dbReference>
<dbReference type="EMBL" id="PKHA01000009">
    <property type="protein sequence ID" value="PKY98238.1"/>
    <property type="molecule type" value="Genomic_DNA"/>
</dbReference>
<evidence type="ECO:0000313" key="9">
    <source>
        <dbReference type="EMBL" id="PKY98238.1"/>
    </source>
</evidence>
<evidence type="ECO:0000313" key="10">
    <source>
        <dbReference type="Proteomes" id="UP000234778"/>
    </source>
</evidence>
<dbReference type="GO" id="GO:0005886">
    <property type="term" value="C:plasma membrane"/>
    <property type="evidence" value="ECO:0007669"/>
    <property type="project" value="TreeGrafter"/>
</dbReference>
<protein>
    <submittedName>
        <fullName evidence="9">Allantoin permease</fullName>
    </submittedName>
</protein>
<sequence>MSSTASPSPAPDTGAGLIENAGLDVISESERKGRPRDLFMPWFAANISVLGLSWGSWVLGFGLSFWQAVVASVVGVVVSFGLCGVVAVLGKRGSAPTLALSRAAFGYNGNRLSAAISWMLTVGWETVLCVTATLASATVLQALGWHNQVGAQVVGFLITVGLAASAGILGFDTIMKVQTWITWATGVLTVIYLVLVAPQISFSVLSELPAGSAAAVIGALVMVVTGFGLGWVNAAADYSRYLPRKASTAGVVGWTTFGSSLPVVVLVVAGIMLVGSDPELGTAIDSDPIGALTTILPTWFLVPFALVAILGLAGGIIMDLYSSGLSLLATGLPVKRHVATAIDATIMTVGTIAVVAGADDFLGPFQGFLTTLGVVIAAWAGVMIAEVLLRKRDYDEAALATPNGIYGSVNWEAVALVVLGSGVGWGLVVNSAASWLSWQGYLLAPLGGREGAWAYANLGVLAALVIGLVGHLVLGASRVRRQEGR</sequence>
<reference evidence="9 10" key="1">
    <citation type="submission" date="2017-12" db="EMBL/GenBank/DDBJ databases">
        <title>Phylogenetic diversity of female urinary microbiome.</title>
        <authorList>
            <person name="Thomas-White K."/>
            <person name="Wolfe A.J."/>
        </authorList>
    </citation>
    <scope>NUCLEOTIDE SEQUENCE [LARGE SCALE GENOMIC DNA]</scope>
    <source>
        <strain evidence="9 10">UMB0319</strain>
    </source>
</reference>
<name>A0A2I1KRL3_9ACTO</name>
<evidence type="ECO:0000256" key="1">
    <source>
        <dbReference type="ARBA" id="ARBA00004141"/>
    </source>
</evidence>
<evidence type="ECO:0000256" key="6">
    <source>
        <dbReference type="ARBA" id="ARBA00023136"/>
    </source>
</evidence>
<feature type="transmembrane region" description="Helical" evidence="8">
    <location>
        <begin position="213"/>
        <end position="236"/>
    </location>
</feature>
<feature type="transmembrane region" description="Helical" evidence="8">
    <location>
        <begin position="409"/>
        <end position="433"/>
    </location>
</feature>
<organism evidence="9 10">
    <name type="scientific">Actinomyces urogenitalis</name>
    <dbReference type="NCBI Taxonomy" id="103621"/>
    <lineage>
        <taxon>Bacteria</taxon>
        <taxon>Bacillati</taxon>
        <taxon>Actinomycetota</taxon>
        <taxon>Actinomycetes</taxon>
        <taxon>Actinomycetales</taxon>
        <taxon>Actinomycetaceae</taxon>
        <taxon>Actinomyces</taxon>
    </lineage>
</organism>
<gene>
    <name evidence="9" type="ORF">CYJ26_08385</name>
</gene>
<feature type="transmembrane region" description="Helical" evidence="8">
    <location>
        <begin position="111"/>
        <end position="137"/>
    </location>
</feature>
<feature type="transmembrane region" description="Helical" evidence="8">
    <location>
        <begin position="180"/>
        <end position="201"/>
    </location>
</feature>
<comment type="similarity">
    <text evidence="2 7">Belongs to the purine-cytosine permease (2.A.39) family.</text>
</comment>
<feature type="transmembrane region" description="Helical" evidence="8">
    <location>
        <begin position="338"/>
        <end position="356"/>
    </location>
</feature>
<proteinExistence type="inferred from homology"/>
<keyword evidence="6 7" id="KW-0472">Membrane</keyword>
<comment type="subcellular location">
    <subcellularLocation>
        <location evidence="1">Membrane</location>
        <topology evidence="1">Multi-pass membrane protein</topology>
    </subcellularLocation>
</comment>
<evidence type="ECO:0000256" key="8">
    <source>
        <dbReference type="SAM" id="Phobius"/>
    </source>
</evidence>
<dbReference type="GeneID" id="81708949"/>
<keyword evidence="3 7" id="KW-0813">Transport</keyword>
<keyword evidence="5 8" id="KW-1133">Transmembrane helix</keyword>
<feature type="transmembrane region" description="Helical" evidence="8">
    <location>
        <begin position="453"/>
        <end position="476"/>
    </location>
</feature>
<feature type="transmembrane region" description="Helical" evidence="8">
    <location>
        <begin position="65"/>
        <end position="90"/>
    </location>
</feature>
<evidence type="ECO:0000256" key="5">
    <source>
        <dbReference type="ARBA" id="ARBA00022989"/>
    </source>
</evidence>
<feature type="transmembrane region" description="Helical" evidence="8">
    <location>
        <begin position="295"/>
        <end position="317"/>
    </location>
</feature>
<dbReference type="RefSeq" id="WP_006549276.1">
    <property type="nucleotide sequence ID" value="NZ_CP136961.1"/>
</dbReference>
<keyword evidence="4 8" id="KW-0812">Transmembrane</keyword>
<evidence type="ECO:0000256" key="4">
    <source>
        <dbReference type="ARBA" id="ARBA00022692"/>
    </source>
</evidence>
<dbReference type="Pfam" id="PF02133">
    <property type="entry name" value="Transp_cyt_pur"/>
    <property type="match status" value="1"/>
</dbReference>
<evidence type="ECO:0000256" key="2">
    <source>
        <dbReference type="ARBA" id="ARBA00008974"/>
    </source>
</evidence>
<dbReference type="PIRSF" id="PIRSF002744">
    <property type="entry name" value="Pur-cyt_permease"/>
    <property type="match status" value="1"/>
</dbReference>